<dbReference type="EMBL" id="CP144695">
    <property type="protein sequence ID" value="WVZ04765.1"/>
    <property type="molecule type" value="Genomic_DNA"/>
</dbReference>
<dbReference type="Proteomes" id="UP001374535">
    <property type="component" value="Chromosome 6"/>
</dbReference>
<sequence>MPFGDKYPVVIFICSIVVLEALSEFLEEILHQHTPKCRPICDDNPIGLYNDRLLFLEKKRISHRAVVVKNGPSKQVCIRRLHNLSTEGSAHSTPISSNEMRMVLWNLPFS</sequence>
<name>A0AAQ3N9D0_VIGMU</name>
<proteinExistence type="predicted"/>
<organism evidence="2 3">
    <name type="scientific">Vigna mungo</name>
    <name type="common">Black gram</name>
    <name type="synonym">Phaseolus mungo</name>
    <dbReference type="NCBI Taxonomy" id="3915"/>
    <lineage>
        <taxon>Eukaryota</taxon>
        <taxon>Viridiplantae</taxon>
        <taxon>Streptophyta</taxon>
        <taxon>Embryophyta</taxon>
        <taxon>Tracheophyta</taxon>
        <taxon>Spermatophyta</taxon>
        <taxon>Magnoliopsida</taxon>
        <taxon>eudicotyledons</taxon>
        <taxon>Gunneridae</taxon>
        <taxon>Pentapetalae</taxon>
        <taxon>rosids</taxon>
        <taxon>fabids</taxon>
        <taxon>Fabales</taxon>
        <taxon>Fabaceae</taxon>
        <taxon>Papilionoideae</taxon>
        <taxon>50 kb inversion clade</taxon>
        <taxon>NPAAA clade</taxon>
        <taxon>indigoferoid/millettioid clade</taxon>
        <taxon>Phaseoleae</taxon>
        <taxon>Vigna</taxon>
    </lineage>
</organism>
<dbReference type="AlphaFoldDB" id="A0AAQ3N9D0"/>
<evidence type="ECO:0000256" key="1">
    <source>
        <dbReference type="SAM" id="SignalP"/>
    </source>
</evidence>
<evidence type="ECO:0000313" key="3">
    <source>
        <dbReference type="Proteomes" id="UP001374535"/>
    </source>
</evidence>
<evidence type="ECO:0000313" key="2">
    <source>
        <dbReference type="EMBL" id="WVZ04765.1"/>
    </source>
</evidence>
<reference evidence="2 3" key="1">
    <citation type="journal article" date="2023" name="Life. Sci Alliance">
        <title>Evolutionary insights into 3D genome organization and epigenetic landscape of Vigna mungo.</title>
        <authorList>
            <person name="Junaid A."/>
            <person name="Singh B."/>
            <person name="Bhatia S."/>
        </authorList>
    </citation>
    <scope>NUCLEOTIDE SEQUENCE [LARGE SCALE GENOMIC DNA]</scope>
    <source>
        <strain evidence="2">Urdbean</strain>
    </source>
</reference>
<protein>
    <submittedName>
        <fullName evidence="2">Uncharacterized protein</fullName>
    </submittedName>
</protein>
<keyword evidence="3" id="KW-1185">Reference proteome</keyword>
<feature type="signal peptide" evidence="1">
    <location>
        <begin position="1"/>
        <end position="23"/>
    </location>
</feature>
<feature type="chain" id="PRO_5042939145" evidence="1">
    <location>
        <begin position="24"/>
        <end position="110"/>
    </location>
</feature>
<gene>
    <name evidence="2" type="ORF">V8G54_018111</name>
</gene>
<keyword evidence="1" id="KW-0732">Signal</keyword>
<accession>A0AAQ3N9D0</accession>